<evidence type="ECO:0000256" key="5">
    <source>
        <dbReference type="RuleBase" id="RU364032"/>
    </source>
</evidence>
<name>A0A1E4TRF5_PACTA</name>
<organism evidence="13 14">
    <name type="scientific">Pachysolen tannophilus NRRL Y-2460</name>
    <dbReference type="NCBI Taxonomy" id="669874"/>
    <lineage>
        <taxon>Eukaryota</taxon>
        <taxon>Fungi</taxon>
        <taxon>Dikarya</taxon>
        <taxon>Ascomycota</taxon>
        <taxon>Saccharomycotina</taxon>
        <taxon>Pichiomycetes</taxon>
        <taxon>Pachysolenaceae</taxon>
        <taxon>Pachysolen</taxon>
    </lineage>
</organism>
<dbReference type="InterPro" id="IPR035368">
    <property type="entry name" value="Nrap_D3"/>
</dbReference>
<feature type="compositionally biased region" description="Polar residues" evidence="6">
    <location>
        <begin position="54"/>
        <end position="66"/>
    </location>
</feature>
<dbReference type="InterPro" id="IPR005554">
    <property type="entry name" value="NOL6/Upt22"/>
</dbReference>
<dbReference type="GO" id="GO:0003723">
    <property type="term" value="F:RNA binding"/>
    <property type="evidence" value="ECO:0007669"/>
    <property type="project" value="UniProtKB-KW"/>
</dbReference>
<keyword evidence="5" id="KW-0690">Ribosome biogenesis</keyword>
<dbReference type="Pfam" id="PF17403">
    <property type="entry name" value="Nrap_D2"/>
    <property type="match status" value="1"/>
</dbReference>
<evidence type="ECO:0000256" key="2">
    <source>
        <dbReference type="ARBA" id="ARBA00006674"/>
    </source>
</evidence>
<feature type="compositionally biased region" description="Basic and acidic residues" evidence="6">
    <location>
        <begin position="23"/>
        <end position="34"/>
    </location>
</feature>
<accession>A0A1E4TRF5</accession>
<dbReference type="GO" id="GO:0006364">
    <property type="term" value="P:rRNA processing"/>
    <property type="evidence" value="ECO:0007669"/>
    <property type="project" value="UniProtKB-KW"/>
</dbReference>
<dbReference type="Pfam" id="PF17405">
    <property type="entry name" value="Nrap_D4"/>
    <property type="match status" value="1"/>
</dbReference>
<keyword evidence="3 5" id="KW-0694">RNA-binding</keyword>
<comment type="subcellular location">
    <subcellularLocation>
        <location evidence="1 5">Nucleus</location>
        <location evidence="1 5">Nucleolus</location>
    </subcellularLocation>
</comment>
<feature type="domain" description="Nrap protein" evidence="8">
    <location>
        <begin position="334"/>
        <end position="482"/>
    </location>
</feature>
<dbReference type="GO" id="GO:0042790">
    <property type="term" value="P:nucleolar large rRNA transcription by RNA polymerase I"/>
    <property type="evidence" value="ECO:0007669"/>
    <property type="project" value="EnsemblFungi"/>
</dbReference>
<dbReference type="InterPro" id="IPR035369">
    <property type="entry name" value="Nrap_D4"/>
</dbReference>
<dbReference type="Proteomes" id="UP000094236">
    <property type="component" value="Unassembled WGS sequence"/>
</dbReference>
<dbReference type="InterPro" id="IPR035371">
    <property type="entry name" value="Nrap_D6"/>
</dbReference>
<dbReference type="GO" id="GO:0032040">
    <property type="term" value="C:small-subunit processome"/>
    <property type="evidence" value="ECO:0007669"/>
    <property type="project" value="EnsemblFungi"/>
</dbReference>
<keyword evidence="4 5" id="KW-0539">Nucleus</keyword>
<evidence type="ECO:0000256" key="4">
    <source>
        <dbReference type="ARBA" id="ARBA00023242"/>
    </source>
</evidence>
<dbReference type="InterPro" id="IPR035370">
    <property type="entry name" value="Nrap_D5"/>
</dbReference>
<dbReference type="PANTHER" id="PTHR17972">
    <property type="entry name" value="NUCLEOLAR RNA-ASSOCIATED PROTEIN"/>
    <property type="match status" value="1"/>
</dbReference>
<dbReference type="GO" id="GO:0032545">
    <property type="term" value="C:CURI complex"/>
    <property type="evidence" value="ECO:0007669"/>
    <property type="project" value="EnsemblFungi"/>
</dbReference>
<evidence type="ECO:0000256" key="1">
    <source>
        <dbReference type="ARBA" id="ARBA00004604"/>
    </source>
</evidence>
<feature type="domain" description="Nrap protein" evidence="7">
    <location>
        <begin position="183"/>
        <end position="330"/>
    </location>
</feature>
<feature type="domain" description="Nrap protein" evidence="11">
    <location>
        <begin position="861"/>
        <end position="1035"/>
    </location>
</feature>
<dbReference type="InterPro" id="IPR035367">
    <property type="entry name" value="Nrap_D2"/>
</dbReference>
<dbReference type="GO" id="GO:0060962">
    <property type="term" value="P:regulation of ribosomal protein gene transcription by RNA polymerase II"/>
    <property type="evidence" value="ECO:0007669"/>
    <property type="project" value="EnsemblFungi"/>
</dbReference>
<dbReference type="Gene3D" id="3.30.70.3030">
    <property type="match status" value="1"/>
</dbReference>
<evidence type="ECO:0000259" key="10">
    <source>
        <dbReference type="Pfam" id="PF17405"/>
    </source>
</evidence>
<dbReference type="GO" id="GO:0006409">
    <property type="term" value="P:tRNA export from nucleus"/>
    <property type="evidence" value="ECO:0007669"/>
    <property type="project" value="EnsemblFungi"/>
</dbReference>
<evidence type="ECO:0000259" key="8">
    <source>
        <dbReference type="Pfam" id="PF17403"/>
    </source>
</evidence>
<evidence type="ECO:0000256" key="6">
    <source>
        <dbReference type="SAM" id="MobiDB-lite"/>
    </source>
</evidence>
<evidence type="ECO:0000313" key="13">
    <source>
        <dbReference type="EMBL" id="ODV94312.1"/>
    </source>
</evidence>
<feature type="domain" description="Nrap protein" evidence="10">
    <location>
        <begin position="665"/>
        <end position="859"/>
    </location>
</feature>
<sequence>MVKRSRGGEVLSQEINGVESFEVESRKDEKKDNNEDISSASSFEQENEVDDTAPPNTKRQKQQLSAQDVQVARETAELFKSNIFKLQIDELIKELKLKDSHVSLIEKVLHRLYDVIQQIPEIKDLSLEHVETYLKNSKVSVPFPDPKPTKLNYQFSYLKPEEVSLVGSFGLKTGITTPKGVTVDIALTMPKSIFQQKDYLNYRCLYKRSFYLSYLCEHLHSLSKKNHLPIKISYEYVNGDVLCPALKIVSVDTQNEDDLIFAKTKSSIRLIVGFPFGIFDTKKLLPDRNCIRVQTSDDSKNLPPTPLYNSSILSSTSYEYYLKYLYTTKKTTEAFKDASILGKLWLQQRGFSSSFADGGFGHFEFAILMSALLQGGGVNGNKILLHGFSSYQLFKATIKYLATQDLSEEGYLSFNSLIVETNGAFYKKNGFNVPTIFDKNTKINILWKMTKSSYEILKKYASESLLLLNDVVRDRFESIFLENISSDLFKYDLVIKCPLNQFLENENFGPLEKISFLTFENYIKNKVYVVLRKALGDRVKQISVNLEKNDNIFSVSRRKPNSNLETNSLVVGLYLNPLECEKLITKGPNNDDQEACLKFKSFWGQRASLRKFKDGVIQLCCLWESSFEQPIIVEIIKYIFKLHLCNNEKDIDVKTSVNELQKFLPQPLLPASSKQSILSLHSYQSLNASYESLTKLLMNLELPLKIRSFSPISPALRYTSLLQPVPFAYSNPDFYNEVILQFESSTKWPDELIALEKTKTAFLLKINELLNNETNYKSNLTTFNKIQFNDSATSLTILTPEGYGFKIRILTERDEILYLRAIENSTERQKQILKKVYLEFVRNYMGAIKHHRTFQTLSHHYVFYSASVRLFKKWLDSQLLLVHFSDELIELIAIKVFVDPAPYSVPSSVESGFLRILQFLSRWNWKEDALILDLVKGKIDPEEDEDQMTNKLSDRLTIQSYQLINSNFEKLRQQDPSGSKLQFFIGSKDDYSGILWSNEHSLPLSVRLTALSRAAINILKQNGLNSETIKLLFTPALNDYDFIINLKLPFKLDSSSGILPQNSFKNLIQLTSFPEEIISDPLSKLLEELNKYFKDSIIFSSSKFTGLNPSGDENIISGLFYPGITTGTKKFKVNLGFNLKPSNEEDKVEFNKEAVITEIFRLGGDLIQGMNFKP</sequence>
<protein>
    <recommendedName>
        <fullName evidence="5">U3 small nucleolar RNA-associated protein 22</fullName>
    </recommendedName>
</protein>
<reference evidence="14" key="1">
    <citation type="submission" date="2016-05" db="EMBL/GenBank/DDBJ databases">
        <title>Comparative genomics of biotechnologically important yeasts.</title>
        <authorList>
            <consortium name="DOE Joint Genome Institute"/>
            <person name="Riley R."/>
            <person name="Haridas S."/>
            <person name="Wolfe K.H."/>
            <person name="Lopes M.R."/>
            <person name="Hittinger C.T."/>
            <person name="Goker M."/>
            <person name="Salamov A."/>
            <person name="Wisecaver J."/>
            <person name="Long T.M."/>
            <person name="Aerts A.L."/>
            <person name="Barry K."/>
            <person name="Choi C."/>
            <person name="Clum A."/>
            <person name="Coughlan A.Y."/>
            <person name="Deshpande S."/>
            <person name="Douglass A.P."/>
            <person name="Hanson S.J."/>
            <person name="Klenk H.-P."/>
            <person name="Labutti K."/>
            <person name="Lapidus A."/>
            <person name="Lindquist E."/>
            <person name="Lipzen A."/>
            <person name="Meier-Kolthoff J.P."/>
            <person name="Ohm R.A."/>
            <person name="Otillar R.P."/>
            <person name="Pangilinan J."/>
            <person name="Peng Y."/>
            <person name="Rokas A."/>
            <person name="Rosa C.A."/>
            <person name="Scheuner C."/>
            <person name="Sibirny A.A."/>
            <person name="Slot J.C."/>
            <person name="Stielow J.B."/>
            <person name="Sun H."/>
            <person name="Kurtzman C.P."/>
            <person name="Blackwell M."/>
            <person name="Grigoriev I.V."/>
            <person name="Jeffries T.W."/>
        </authorList>
    </citation>
    <scope>NUCLEOTIDE SEQUENCE [LARGE SCALE GENOMIC DNA]</scope>
    <source>
        <strain evidence="14">NRRL Y-2460</strain>
    </source>
</reference>
<dbReference type="EMBL" id="KV454016">
    <property type="protein sequence ID" value="ODV94312.1"/>
    <property type="molecule type" value="Genomic_DNA"/>
</dbReference>
<keyword evidence="5" id="KW-0687">Ribonucleoprotein</keyword>
<gene>
    <name evidence="13" type="ORF">PACTADRAFT_4257</name>
</gene>
<dbReference type="AlphaFoldDB" id="A0A1E4TRF5"/>
<evidence type="ECO:0000259" key="12">
    <source>
        <dbReference type="Pfam" id="PF17407"/>
    </source>
</evidence>
<comment type="similarity">
    <text evidence="2 5">Belongs to the NRAP family.</text>
</comment>
<evidence type="ECO:0000256" key="3">
    <source>
        <dbReference type="ARBA" id="ARBA00022884"/>
    </source>
</evidence>
<keyword evidence="14" id="KW-1185">Reference proteome</keyword>
<evidence type="ECO:0000259" key="9">
    <source>
        <dbReference type="Pfam" id="PF17404"/>
    </source>
</evidence>
<evidence type="ECO:0000313" key="14">
    <source>
        <dbReference type="Proteomes" id="UP000094236"/>
    </source>
</evidence>
<dbReference type="OrthoDB" id="10251401at2759"/>
<dbReference type="Gene3D" id="3.30.70.3020">
    <property type="match status" value="1"/>
</dbReference>
<dbReference type="GO" id="GO:0034456">
    <property type="term" value="C:UTP-C complex"/>
    <property type="evidence" value="ECO:0007669"/>
    <property type="project" value="EnsemblFungi"/>
</dbReference>
<feature type="region of interest" description="Disordered" evidence="6">
    <location>
        <begin position="1"/>
        <end position="66"/>
    </location>
</feature>
<dbReference type="Pfam" id="PF17404">
    <property type="entry name" value="Nrap_D3"/>
    <property type="match status" value="1"/>
</dbReference>
<evidence type="ECO:0000259" key="7">
    <source>
        <dbReference type="Pfam" id="PF03813"/>
    </source>
</evidence>
<dbReference type="STRING" id="669874.A0A1E4TRF5"/>
<evidence type="ECO:0000259" key="11">
    <source>
        <dbReference type="Pfam" id="PF17406"/>
    </source>
</evidence>
<proteinExistence type="inferred from homology"/>
<dbReference type="Pfam" id="PF17407">
    <property type="entry name" value="Nrap_D6"/>
    <property type="match status" value="1"/>
</dbReference>
<dbReference type="Pfam" id="PF17406">
    <property type="entry name" value="Nrap_D5"/>
    <property type="match status" value="1"/>
</dbReference>
<dbReference type="PANTHER" id="PTHR17972:SF0">
    <property type="entry name" value="NUCLEOLAR PROTEIN 6"/>
    <property type="match status" value="1"/>
</dbReference>
<dbReference type="InterPro" id="IPR035082">
    <property type="entry name" value="Nrap_D1"/>
</dbReference>
<feature type="domain" description="Nrap protein" evidence="9">
    <location>
        <begin position="488"/>
        <end position="644"/>
    </location>
</feature>
<keyword evidence="5" id="KW-0698">rRNA processing</keyword>
<dbReference type="Gene3D" id="1.10.1410.10">
    <property type="match status" value="2"/>
</dbReference>
<dbReference type="Pfam" id="PF03813">
    <property type="entry name" value="Nrap"/>
    <property type="match status" value="1"/>
</dbReference>
<feature type="domain" description="Nrap protein" evidence="12">
    <location>
        <begin position="1037"/>
        <end position="1168"/>
    </location>
</feature>